<evidence type="ECO:0000313" key="3">
    <source>
        <dbReference type="Proteomes" id="UP000001745"/>
    </source>
</evidence>
<dbReference type="InParanoid" id="B8MB07"/>
<dbReference type="OrthoDB" id="5244622at2759"/>
<dbReference type="RefSeq" id="XP_002482700.1">
    <property type="nucleotide sequence ID" value="XM_002482655.1"/>
</dbReference>
<dbReference type="GO" id="GO:0003676">
    <property type="term" value="F:nucleic acid binding"/>
    <property type="evidence" value="ECO:0007669"/>
    <property type="project" value="InterPro"/>
</dbReference>
<accession>B8MB07</accession>
<evidence type="ECO:0000313" key="2">
    <source>
        <dbReference type="EMBL" id="EED18708.1"/>
    </source>
</evidence>
<dbReference type="InterPro" id="IPR035979">
    <property type="entry name" value="RBD_domain_sf"/>
</dbReference>
<dbReference type="Proteomes" id="UP000001745">
    <property type="component" value="Unassembled WGS sequence"/>
</dbReference>
<name>B8MB07_TALSN</name>
<dbReference type="OMA" id="IRWAIEG"/>
<feature type="region of interest" description="Disordered" evidence="1">
    <location>
        <begin position="127"/>
        <end position="166"/>
    </location>
</feature>
<feature type="compositionally biased region" description="Polar residues" evidence="1">
    <location>
        <begin position="154"/>
        <end position="166"/>
    </location>
</feature>
<dbReference type="AlphaFoldDB" id="B8MB07"/>
<dbReference type="eggNOG" id="ENOG502ST9Y">
    <property type="taxonomic scope" value="Eukaryota"/>
</dbReference>
<evidence type="ECO:0000256" key="1">
    <source>
        <dbReference type="SAM" id="MobiDB-lite"/>
    </source>
</evidence>
<gene>
    <name evidence="2" type="ORF">TSTA_124320</name>
</gene>
<evidence type="ECO:0008006" key="4">
    <source>
        <dbReference type="Google" id="ProtNLM"/>
    </source>
</evidence>
<dbReference type="PhylomeDB" id="B8MB07"/>
<feature type="compositionally biased region" description="Low complexity" evidence="1">
    <location>
        <begin position="127"/>
        <end position="138"/>
    </location>
</feature>
<organism evidence="2 3">
    <name type="scientific">Talaromyces stipitatus (strain ATCC 10500 / CBS 375.48 / QM 6759 / NRRL 1006)</name>
    <name type="common">Penicillium stipitatum</name>
    <dbReference type="NCBI Taxonomy" id="441959"/>
    <lineage>
        <taxon>Eukaryota</taxon>
        <taxon>Fungi</taxon>
        <taxon>Dikarya</taxon>
        <taxon>Ascomycota</taxon>
        <taxon>Pezizomycotina</taxon>
        <taxon>Eurotiomycetes</taxon>
        <taxon>Eurotiomycetidae</taxon>
        <taxon>Eurotiales</taxon>
        <taxon>Trichocomaceae</taxon>
        <taxon>Talaromyces</taxon>
        <taxon>Talaromyces sect. Talaromyces</taxon>
    </lineage>
</organism>
<dbReference type="SUPFAM" id="SSF54928">
    <property type="entry name" value="RNA-binding domain, RBD"/>
    <property type="match status" value="1"/>
</dbReference>
<protein>
    <recommendedName>
        <fullName evidence="4">RRM domain-containing protein</fullName>
    </recommendedName>
</protein>
<proteinExistence type="predicted"/>
<reference evidence="3" key="1">
    <citation type="journal article" date="2015" name="Genome Announc.">
        <title>Genome sequence of the AIDS-associated pathogen Penicillium marneffei (ATCC18224) and its near taxonomic relative Talaromyces stipitatus (ATCC10500).</title>
        <authorList>
            <person name="Nierman W.C."/>
            <person name="Fedorova-Abrams N.D."/>
            <person name="Andrianopoulos A."/>
        </authorList>
    </citation>
    <scope>NUCLEOTIDE SEQUENCE [LARGE SCALE GENOMIC DNA]</scope>
    <source>
        <strain evidence="3">ATCC 10500 / CBS 375.48 / QM 6759 / NRRL 1006</strain>
    </source>
</reference>
<sequence length="418" mass="46907">MVESISPIKHRLELLERTLYAVQAQHRLLEYRVQYIEDENQTLRQALASSLQQGNGPGNGKASSGHNSYISELQALAKEPEDSVDEHVKTLSSLSLLDAPTLLMQVLVPKTTAKSEVRYSPLAPSSAAASEFEPSGGSRFNPPTVDTLPLVSGSPESSAVDTSSNPKTKERDFAVVPWDGTIAWKFINLFRDKREEHEAILNSIDHCRMQDEWFFQYGLRYIPKPGDKDAYRTVRIENLPNGTTLDELLAHIHCGDVFSADLLNTLSITGYHTGRVVFLHQKSAEKFCRSVKKRGLEIQGTPAHVTLEKTATYPVGMSLRAAIRDHGCTRCVLVDEVPEALIECIDGVVGTPHLKNSVEHYSRSYCDEEYPEQTKLRVCVRFHSMRAAAYAYDELQRNIFLRHCILTYDKDPCNSEPM</sequence>
<keyword evidence="3" id="KW-1185">Reference proteome</keyword>
<dbReference type="VEuPathDB" id="FungiDB:TSTA_124320"/>
<dbReference type="GeneID" id="8098383"/>
<dbReference type="HOGENOM" id="CLU_657521_0_0_1"/>
<dbReference type="EMBL" id="EQ962655">
    <property type="protein sequence ID" value="EED18708.1"/>
    <property type="molecule type" value="Genomic_DNA"/>
</dbReference>